<dbReference type="GO" id="GO:0006893">
    <property type="term" value="P:Golgi to plasma membrane transport"/>
    <property type="evidence" value="ECO:0007669"/>
    <property type="project" value="TreeGrafter"/>
</dbReference>
<evidence type="ECO:0000259" key="2">
    <source>
        <dbReference type="Pfam" id="PF07393"/>
    </source>
</evidence>
<keyword evidence="4" id="KW-1185">Reference proteome</keyword>
<dbReference type="GO" id="GO:0000145">
    <property type="term" value="C:exocyst"/>
    <property type="evidence" value="ECO:0007669"/>
    <property type="project" value="TreeGrafter"/>
</dbReference>
<evidence type="ECO:0000256" key="1">
    <source>
        <dbReference type="SAM" id="MobiDB-lite"/>
    </source>
</evidence>
<evidence type="ECO:0000313" key="4">
    <source>
        <dbReference type="Proteomes" id="UP001190700"/>
    </source>
</evidence>
<name>A0AAE0H0F0_9CHLO</name>
<dbReference type="GO" id="GO:0006887">
    <property type="term" value="P:exocytosis"/>
    <property type="evidence" value="ECO:0007669"/>
    <property type="project" value="TreeGrafter"/>
</dbReference>
<evidence type="ECO:0000313" key="3">
    <source>
        <dbReference type="EMBL" id="KAK3286686.1"/>
    </source>
</evidence>
<dbReference type="PANTHER" id="PTHR12100">
    <property type="entry name" value="SEC10"/>
    <property type="match status" value="1"/>
</dbReference>
<comment type="caution">
    <text evidence="3">The sequence shown here is derived from an EMBL/GenBank/DDBJ whole genome shotgun (WGS) entry which is preliminary data.</text>
</comment>
<dbReference type="InterPro" id="IPR009976">
    <property type="entry name" value="Sec10-like"/>
</dbReference>
<proteinExistence type="predicted"/>
<feature type="domain" description="Exocyst complex component Sec10-like alpha-helical bundle" evidence="2">
    <location>
        <begin position="5"/>
        <end position="210"/>
    </location>
</feature>
<dbReference type="EMBL" id="LGRX02001191">
    <property type="protein sequence ID" value="KAK3286686.1"/>
    <property type="molecule type" value="Genomic_DNA"/>
</dbReference>
<reference evidence="3 4" key="1">
    <citation type="journal article" date="2015" name="Genome Biol. Evol.">
        <title>Comparative Genomics of a Bacterivorous Green Alga Reveals Evolutionary Causalities and Consequences of Phago-Mixotrophic Mode of Nutrition.</title>
        <authorList>
            <person name="Burns J.A."/>
            <person name="Paasch A."/>
            <person name="Narechania A."/>
            <person name="Kim E."/>
        </authorList>
    </citation>
    <scope>NUCLEOTIDE SEQUENCE [LARGE SCALE GENOMIC DNA]</scope>
    <source>
        <strain evidence="3 4">PLY_AMNH</strain>
    </source>
</reference>
<organism evidence="3 4">
    <name type="scientific">Cymbomonas tetramitiformis</name>
    <dbReference type="NCBI Taxonomy" id="36881"/>
    <lineage>
        <taxon>Eukaryota</taxon>
        <taxon>Viridiplantae</taxon>
        <taxon>Chlorophyta</taxon>
        <taxon>Pyramimonadophyceae</taxon>
        <taxon>Pyramimonadales</taxon>
        <taxon>Pyramimonadaceae</taxon>
        <taxon>Cymbomonas</taxon>
    </lineage>
</organism>
<accession>A0AAE0H0F0</accession>
<dbReference type="AlphaFoldDB" id="A0AAE0H0F0"/>
<dbReference type="Proteomes" id="UP001190700">
    <property type="component" value="Unassembled WGS sequence"/>
</dbReference>
<dbReference type="Pfam" id="PF07393">
    <property type="entry name" value="Sec10_HB"/>
    <property type="match status" value="2"/>
</dbReference>
<gene>
    <name evidence="3" type="ORF">CYMTET_5768</name>
</gene>
<dbReference type="InterPro" id="IPR048627">
    <property type="entry name" value="Sec10_HB"/>
</dbReference>
<feature type="non-terminal residue" evidence="3">
    <location>
        <position position="1"/>
    </location>
</feature>
<feature type="domain" description="Exocyst complex component Sec10-like alpha-helical bundle" evidence="2">
    <location>
        <begin position="422"/>
        <end position="641"/>
    </location>
</feature>
<dbReference type="PANTHER" id="PTHR12100:SF0">
    <property type="entry name" value="EXOCYST COMPLEX COMPONENT 5"/>
    <property type="match status" value="1"/>
</dbReference>
<sequence>AETIMAAMQNLQEYCNSLENRLLARFDKAEQKKNMKGMATYAEALVDFNGGASVIQRWVASRPMFMNAAYLMGGGQGLMDVGEGDFDEDPEKAGEIEELAQMECANSIFKLRNLYKEILTELRPEVTTLVEVFPAGTTVMALLVRRVMEQRVQMALEELLPPLASEPTVVSTLRYLRVLGGAYEATMDLARSLQDLGRGCNSLECEAVADILFSEHRDDTIPYQLAVERALFEARLLECPALEAARLSPDKRMCLWSRGWRPDPSEERLGRPDPSEERSGRPDPSEERSRRLDPCDDHAAGNVLHICACKYGKAPPARCQLGCLQPQSRAPRARSRVSLEVKTQFDEGEWRRFLMAGRRRRVEQLCRLALEQTEEFLRGLLQGAADACHELGVATQGDGGSDGGGEVEDIVVEGLRLALGSATTAGEAIAALQTHISEKVVPLVSHVAAAHSACSENLAGLVKRTEPRIACCLEAGLSALLAALARHLATMQQRSDFCPAQEDPNEMPDYSRSTPACLTATSILRNAVEEVKMALHDPNRALFLGQLGVQLHSLLLTHIQRFSFNDAGGLRLKRDLTEYAELVASFHQARLDSKFAALGALANLFIVPLASLPSLMMDGSLQLAPKETEKFIALRSDYHTITERAIGFTFLGS</sequence>
<feature type="region of interest" description="Disordered" evidence="1">
    <location>
        <begin position="263"/>
        <end position="294"/>
    </location>
</feature>
<protein>
    <submittedName>
        <fullName evidence="3">Exocyst complex component 5</fullName>
    </submittedName>
</protein>
<dbReference type="Gene3D" id="1.20.58.1970">
    <property type="match status" value="1"/>
</dbReference>